<evidence type="ECO:0000313" key="4">
    <source>
        <dbReference type="Proteomes" id="UP000011864"/>
    </source>
</evidence>
<evidence type="ECO:0000256" key="2">
    <source>
        <dbReference type="SAM" id="MobiDB-lite"/>
    </source>
</evidence>
<gene>
    <name evidence="3" type="ORF">C427_3448</name>
</gene>
<dbReference type="KEGG" id="gps:C427_3448"/>
<dbReference type="HOGENOM" id="CLU_1371071_0_0_6"/>
<reference evidence="3 4" key="1">
    <citation type="journal article" date="2013" name="Genome Announc.">
        <title>Complete Genome Sequence of Glaciecola psychrophila Strain 170T.</title>
        <authorList>
            <person name="Yin J."/>
            <person name="Chen J."/>
            <person name="Liu G."/>
            <person name="Yu Y."/>
            <person name="Song L."/>
            <person name="Wang X."/>
            <person name="Qu X."/>
        </authorList>
    </citation>
    <scope>NUCLEOTIDE SEQUENCE [LARGE SCALE GENOMIC DNA]</scope>
    <source>
        <strain evidence="3 4">170</strain>
    </source>
</reference>
<feature type="region of interest" description="Disordered" evidence="2">
    <location>
        <begin position="124"/>
        <end position="161"/>
    </location>
</feature>
<sequence>MVTGFTDIRKSINGLSIIVSDILSLDPLSQAWFVFYNKQRDKLKILFWDTNGFWLYCRRLEQGRFRWPKSAAAHTAISIEQKQLVRLQVQIDTLQAEKQAWVEDKMEMQTRIDHLLAELKLSQSQKYGKKSEKAPRGTSNEAEQHQSSEPPQHHKKGKQVLASRFERVEAASTKSLAVKSLPLPNQHNLFLAVSPVLRR</sequence>
<dbReference type="STRING" id="1129794.C427_3448"/>
<evidence type="ECO:0000313" key="3">
    <source>
        <dbReference type="EMBL" id="AGH45557.1"/>
    </source>
</evidence>
<dbReference type="PANTHER" id="PTHR36455:SF1">
    <property type="entry name" value="BLR8292 PROTEIN"/>
    <property type="match status" value="1"/>
</dbReference>
<accession>K7A3B1</accession>
<keyword evidence="4" id="KW-1185">Reference proteome</keyword>
<feature type="coiled-coil region" evidence="1">
    <location>
        <begin position="77"/>
        <end position="111"/>
    </location>
</feature>
<organism evidence="3 4">
    <name type="scientific">Paraglaciecola psychrophila 170</name>
    <dbReference type="NCBI Taxonomy" id="1129794"/>
    <lineage>
        <taxon>Bacteria</taxon>
        <taxon>Pseudomonadati</taxon>
        <taxon>Pseudomonadota</taxon>
        <taxon>Gammaproteobacteria</taxon>
        <taxon>Alteromonadales</taxon>
        <taxon>Alteromonadaceae</taxon>
        <taxon>Paraglaciecola</taxon>
    </lineage>
</organism>
<dbReference type="Proteomes" id="UP000011864">
    <property type="component" value="Chromosome"/>
</dbReference>
<protein>
    <submittedName>
        <fullName evidence="3">Transposase</fullName>
    </submittedName>
</protein>
<proteinExistence type="predicted"/>
<name>K7A3B1_9ALTE</name>
<dbReference type="PATRIC" id="fig|1129794.4.peg.3428"/>
<dbReference type="eggNOG" id="COG3436">
    <property type="taxonomic scope" value="Bacteria"/>
</dbReference>
<dbReference type="AlphaFoldDB" id="K7A3B1"/>
<dbReference type="PANTHER" id="PTHR36455">
    <property type="match status" value="1"/>
</dbReference>
<dbReference type="Pfam" id="PF05717">
    <property type="entry name" value="TnpB_IS66"/>
    <property type="match status" value="1"/>
</dbReference>
<evidence type="ECO:0000256" key="1">
    <source>
        <dbReference type="SAM" id="Coils"/>
    </source>
</evidence>
<dbReference type="InterPro" id="IPR008878">
    <property type="entry name" value="Transposase_IS66_Orf2"/>
</dbReference>
<keyword evidence="1" id="KW-0175">Coiled coil</keyword>
<dbReference type="EMBL" id="CP003837">
    <property type="protein sequence ID" value="AGH45557.1"/>
    <property type="molecule type" value="Genomic_DNA"/>
</dbReference>
<dbReference type="NCBIfam" id="NF033819">
    <property type="entry name" value="IS66_TnpB"/>
    <property type="match status" value="1"/>
</dbReference>
<feature type="compositionally biased region" description="Polar residues" evidence="2">
    <location>
        <begin position="137"/>
        <end position="150"/>
    </location>
</feature>